<keyword evidence="4" id="KW-1185">Reference proteome</keyword>
<dbReference type="Proteomes" id="UP000254476">
    <property type="component" value="Unassembled WGS sequence"/>
</dbReference>
<dbReference type="EMBL" id="LNYE01000029">
    <property type="protein sequence ID" value="KTD06167.1"/>
    <property type="molecule type" value="Genomic_DNA"/>
</dbReference>
<proteinExistence type="predicted"/>
<feature type="coiled-coil region" evidence="1">
    <location>
        <begin position="378"/>
        <end position="419"/>
    </location>
</feature>
<dbReference type="RefSeq" id="WP_058500035.1">
    <property type="nucleotide sequence ID" value="NZ_CAAAHW010000001.1"/>
</dbReference>
<evidence type="ECO:0000313" key="5">
    <source>
        <dbReference type="Proteomes" id="UP000254476"/>
    </source>
</evidence>
<evidence type="ECO:0000313" key="4">
    <source>
        <dbReference type="Proteomes" id="UP000054691"/>
    </source>
</evidence>
<keyword evidence="1" id="KW-0175">Coiled coil</keyword>
<evidence type="ECO:0000313" key="3">
    <source>
        <dbReference type="EMBL" id="STX43000.1"/>
    </source>
</evidence>
<organism evidence="3 5">
    <name type="scientific">Legionella gratiana</name>
    <dbReference type="NCBI Taxonomy" id="45066"/>
    <lineage>
        <taxon>Bacteria</taxon>
        <taxon>Pseudomonadati</taxon>
        <taxon>Pseudomonadota</taxon>
        <taxon>Gammaproteobacteria</taxon>
        <taxon>Legionellales</taxon>
        <taxon>Legionellaceae</taxon>
        <taxon>Legionella</taxon>
    </lineage>
</organism>
<protein>
    <submittedName>
        <fullName evidence="2">Chromosome partition protein Smc</fullName>
    </submittedName>
</protein>
<feature type="coiled-coil region" evidence="1">
    <location>
        <begin position="198"/>
        <end position="341"/>
    </location>
</feature>
<name>A0A378JEE9_9GAMM</name>
<dbReference type="STRING" id="45066.Lgra_2944"/>
<evidence type="ECO:0000313" key="2">
    <source>
        <dbReference type="EMBL" id="KTD06167.1"/>
    </source>
</evidence>
<evidence type="ECO:0000256" key="1">
    <source>
        <dbReference type="SAM" id="Coils"/>
    </source>
</evidence>
<reference evidence="2 4" key="1">
    <citation type="submission" date="2015-11" db="EMBL/GenBank/DDBJ databases">
        <title>Genomic analysis of 38 Legionella species identifies large and diverse effector repertoires.</title>
        <authorList>
            <person name="Burstein D."/>
            <person name="Amaro F."/>
            <person name="Zusman T."/>
            <person name="Lifshitz Z."/>
            <person name="Cohen O."/>
            <person name="Gilbert J.A."/>
            <person name="Pupko T."/>
            <person name="Shuman H.A."/>
            <person name="Segal G."/>
        </authorList>
    </citation>
    <scope>NUCLEOTIDE SEQUENCE [LARGE SCALE GENOMIC DNA]</scope>
    <source>
        <strain evidence="2 4">Lyon 8420412</strain>
    </source>
</reference>
<dbReference type="OrthoDB" id="5654041at2"/>
<gene>
    <name evidence="2" type="primary">smc_2</name>
    <name evidence="2" type="ORF">Lgra_2944</name>
    <name evidence="3" type="ORF">NCTC12388_00904</name>
</gene>
<sequence>MTQLEDLIYSLATVIVRYHDSQAYTTRLVTEPDKTKLKRLSRLCAIDIIKNPEEKFDKKLTSSIKECTPGYLDREKYLTFLLNEISFLKPNLNQKVPFTSEELEKLQRQITQFFIDCRQLLNKLKTQNYDLTCTSIEPIGIKGLINTAYMGGGYFCTSGELLIDETLNRFNISKDSSDEDIAEAASAICMEYQNALLVSELKTQKLELKSQKTTLELKVSELESDKSTLELQNSGLDAQKRTLELEISALEHEKSTLTQQKLDLEDQKFTLERQKSTLESEKSALTLQTFKLTEKNQVQEITVEGLRRDLEKSKEELRRTIEKHQKEAQKHQIEFERFKKQKIETHQAQEKTIEELRYNLGESQSETHKLQLEFQRLKKQKTETHQAQEKTIEELRRDLKKAQDELESTQLEFENFKKQKAESSQPTKRVLPPYPLYSSLSPFFLQQRGNGTFFQPKTSTEIDILEESDTATPHPSN</sequence>
<accession>A0A378JEE9</accession>
<dbReference type="EMBL" id="UGOB01000001">
    <property type="protein sequence ID" value="STX43000.1"/>
    <property type="molecule type" value="Genomic_DNA"/>
</dbReference>
<reference evidence="3 5" key="2">
    <citation type="submission" date="2018-06" db="EMBL/GenBank/DDBJ databases">
        <authorList>
            <consortium name="Pathogen Informatics"/>
            <person name="Doyle S."/>
        </authorList>
    </citation>
    <scope>NUCLEOTIDE SEQUENCE [LARGE SCALE GENOMIC DNA]</scope>
    <source>
        <strain evidence="3 5">NCTC12388</strain>
    </source>
</reference>
<dbReference type="AlphaFoldDB" id="A0A378JEE9"/>
<dbReference type="Proteomes" id="UP000054691">
    <property type="component" value="Unassembled WGS sequence"/>
</dbReference>